<gene>
    <name evidence="2" type="ORF">PV04_07345</name>
</gene>
<reference evidence="2 3" key="1">
    <citation type="submission" date="2015-01" db="EMBL/GenBank/DDBJ databases">
        <title>The Genome Sequence of Capronia semiimmersa CBS27337.</title>
        <authorList>
            <consortium name="The Broad Institute Genomics Platform"/>
            <person name="Cuomo C."/>
            <person name="de Hoog S."/>
            <person name="Gorbushina A."/>
            <person name="Stielow B."/>
            <person name="Teixiera M."/>
            <person name="Abouelleil A."/>
            <person name="Chapman S.B."/>
            <person name="Priest M."/>
            <person name="Young S.K."/>
            <person name="Wortman J."/>
            <person name="Nusbaum C."/>
            <person name="Birren B."/>
        </authorList>
    </citation>
    <scope>NUCLEOTIDE SEQUENCE [LARGE SCALE GENOMIC DNA]</scope>
    <source>
        <strain evidence="2 3">CBS 27337</strain>
    </source>
</reference>
<feature type="region of interest" description="Disordered" evidence="1">
    <location>
        <begin position="33"/>
        <end position="56"/>
    </location>
</feature>
<feature type="compositionally biased region" description="Basic residues" evidence="1">
    <location>
        <begin position="33"/>
        <end position="49"/>
    </location>
</feature>
<dbReference type="Proteomes" id="UP000054266">
    <property type="component" value="Unassembled WGS sequence"/>
</dbReference>
<dbReference type="STRING" id="5601.A0A0D2FYV7"/>
<evidence type="ECO:0000256" key="1">
    <source>
        <dbReference type="SAM" id="MobiDB-lite"/>
    </source>
</evidence>
<name>A0A0D2FYV7_9EURO</name>
<dbReference type="EMBL" id="KN846960">
    <property type="protein sequence ID" value="KIW65059.1"/>
    <property type="molecule type" value="Genomic_DNA"/>
</dbReference>
<dbReference type="HOGENOM" id="CLU_023254_2_1_1"/>
<evidence type="ECO:0008006" key="4">
    <source>
        <dbReference type="Google" id="ProtNLM"/>
    </source>
</evidence>
<protein>
    <recommendedName>
        <fullName evidence="4">Transcription factor domain-containing protein</fullName>
    </recommendedName>
</protein>
<proteinExistence type="predicted"/>
<accession>A0A0D2FYV7</accession>
<sequence length="247" mass="27073">MPTANTSAEMPFILLTGGQKGDPATRRLIRRHVMLGKNKNKPRPSKRRTPPSLGTVPAWDASKDLSAVHDPFSAIPRRVGSDWSFTQLADEIEPAALADILKFSSVAKRATVPLEACVVFHKDGSGMIENLAHDAAYLHAAALGTYVYMGLMPGSERPSVLDRSSPHYSKTLRLLRERLLTGNEMEKISDSTITAVIALAIHARTTKDHEAAKHHMEGILKIAGLRGGVRGICNRTMLAMEVFRYAR</sequence>
<evidence type="ECO:0000313" key="2">
    <source>
        <dbReference type="EMBL" id="KIW65059.1"/>
    </source>
</evidence>
<dbReference type="AlphaFoldDB" id="A0A0D2FYV7"/>
<keyword evidence="3" id="KW-1185">Reference proteome</keyword>
<dbReference type="PANTHER" id="PTHR37540">
    <property type="entry name" value="TRANSCRIPTION FACTOR (ACR-2), PUTATIVE-RELATED-RELATED"/>
    <property type="match status" value="1"/>
</dbReference>
<evidence type="ECO:0000313" key="3">
    <source>
        <dbReference type="Proteomes" id="UP000054266"/>
    </source>
</evidence>
<organism evidence="2 3">
    <name type="scientific">Phialophora macrospora</name>
    <dbReference type="NCBI Taxonomy" id="1851006"/>
    <lineage>
        <taxon>Eukaryota</taxon>
        <taxon>Fungi</taxon>
        <taxon>Dikarya</taxon>
        <taxon>Ascomycota</taxon>
        <taxon>Pezizomycotina</taxon>
        <taxon>Eurotiomycetes</taxon>
        <taxon>Chaetothyriomycetidae</taxon>
        <taxon>Chaetothyriales</taxon>
        <taxon>Herpotrichiellaceae</taxon>
        <taxon>Phialophora</taxon>
    </lineage>
</organism>